<evidence type="ECO:0000313" key="3">
    <source>
        <dbReference type="Proteomes" id="UP001596106"/>
    </source>
</evidence>
<sequence>MKLSTCLAFLLASLLIGLDACHQPAPVPAQKTAPCALLSFLAINKSSDPNLARIREETVEIAGQQVRIGESSRIEYRFDAQNRPIGTAYSARGYSDFSGSSILAYSSGQLTVKTIYSSGGVEEVVFPLNERGLIADATYNADGFTIESGNDQYRTTYTIENGNIIRKETRAVADQSLFGTVLYEYDLNQPNLPNVEPYKGRNSQNLPVKETYINYSLNKDGPPVTTVYEYTYTFDSAGRPIRRFGKLNDGKVNYEVVDFAYTCRQ</sequence>
<dbReference type="Proteomes" id="UP001596106">
    <property type="component" value="Unassembled WGS sequence"/>
</dbReference>
<accession>A0ABW0IEY3</accession>
<proteinExistence type="predicted"/>
<name>A0ABW0IEY3_9BACT</name>
<feature type="chain" id="PRO_5045220611" description="DUF4595 domain-containing protein" evidence="1">
    <location>
        <begin position="23"/>
        <end position="265"/>
    </location>
</feature>
<evidence type="ECO:0008006" key="4">
    <source>
        <dbReference type="Google" id="ProtNLM"/>
    </source>
</evidence>
<evidence type="ECO:0000256" key="1">
    <source>
        <dbReference type="SAM" id="SignalP"/>
    </source>
</evidence>
<keyword evidence="3" id="KW-1185">Reference proteome</keyword>
<dbReference type="EMBL" id="JBHSMA010000009">
    <property type="protein sequence ID" value="MFC5412045.1"/>
    <property type="molecule type" value="Genomic_DNA"/>
</dbReference>
<keyword evidence="1" id="KW-0732">Signal</keyword>
<feature type="signal peptide" evidence="1">
    <location>
        <begin position="1"/>
        <end position="22"/>
    </location>
</feature>
<protein>
    <recommendedName>
        <fullName evidence="4">DUF4595 domain-containing protein</fullName>
    </recommendedName>
</protein>
<dbReference type="RefSeq" id="WP_379849158.1">
    <property type="nucleotide sequence ID" value="NZ_JBHSMA010000009.1"/>
</dbReference>
<evidence type="ECO:0000313" key="2">
    <source>
        <dbReference type="EMBL" id="MFC5412045.1"/>
    </source>
</evidence>
<gene>
    <name evidence="2" type="ORF">ACFPMF_22160</name>
</gene>
<comment type="caution">
    <text evidence="2">The sequence shown here is derived from an EMBL/GenBank/DDBJ whole genome shotgun (WGS) entry which is preliminary data.</text>
</comment>
<organism evidence="2 3">
    <name type="scientific">Larkinella bovis</name>
    <dbReference type="NCBI Taxonomy" id="683041"/>
    <lineage>
        <taxon>Bacteria</taxon>
        <taxon>Pseudomonadati</taxon>
        <taxon>Bacteroidota</taxon>
        <taxon>Cytophagia</taxon>
        <taxon>Cytophagales</taxon>
        <taxon>Spirosomataceae</taxon>
        <taxon>Larkinella</taxon>
    </lineage>
</organism>
<reference evidence="3" key="1">
    <citation type="journal article" date="2019" name="Int. J. Syst. Evol. Microbiol.">
        <title>The Global Catalogue of Microorganisms (GCM) 10K type strain sequencing project: providing services to taxonomists for standard genome sequencing and annotation.</title>
        <authorList>
            <consortium name="The Broad Institute Genomics Platform"/>
            <consortium name="The Broad Institute Genome Sequencing Center for Infectious Disease"/>
            <person name="Wu L."/>
            <person name="Ma J."/>
        </authorList>
    </citation>
    <scope>NUCLEOTIDE SEQUENCE [LARGE SCALE GENOMIC DNA]</scope>
    <source>
        <strain evidence="3">CCUG 55250</strain>
    </source>
</reference>